<gene>
    <name evidence="1" type="ORF">OLEA9_A105383</name>
</gene>
<dbReference type="AlphaFoldDB" id="A0A8S0T436"/>
<dbReference type="EMBL" id="CACTIH010005642">
    <property type="protein sequence ID" value="CAA2999614.1"/>
    <property type="molecule type" value="Genomic_DNA"/>
</dbReference>
<reference evidence="1 2" key="1">
    <citation type="submission" date="2019-12" db="EMBL/GenBank/DDBJ databases">
        <authorList>
            <person name="Alioto T."/>
            <person name="Alioto T."/>
            <person name="Gomez Garrido J."/>
        </authorList>
    </citation>
    <scope>NUCLEOTIDE SEQUENCE [LARGE SCALE GENOMIC DNA]</scope>
</reference>
<accession>A0A8S0T436</accession>
<dbReference type="OrthoDB" id="439639at2759"/>
<name>A0A8S0T436_OLEEU</name>
<dbReference type="Proteomes" id="UP000594638">
    <property type="component" value="Unassembled WGS sequence"/>
</dbReference>
<proteinExistence type="predicted"/>
<keyword evidence="2" id="KW-1185">Reference proteome</keyword>
<evidence type="ECO:0000313" key="2">
    <source>
        <dbReference type="Proteomes" id="UP000594638"/>
    </source>
</evidence>
<protein>
    <submittedName>
        <fullName evidence="1">Uncharacterized protein</fullName>
    </submittedName>
</protein>
<comment type="caution">
    <text evidence="1">The sequence shown here is derived from an EMBL/GenBank/DDBJ whole genome shotgun (WGS) entry which is preliminary data.</text>
</comment>
<organism evidence="1 2">
    <name type="scientific">Olea europaea subsp. europaea</name>
    <dbReference type="NCBI Taxonomy" id="158383"/>
    <lineage>
        <taxon>Eukaryota</taxon>
        <taxon>Viridiplantae</taxon>
        <taxon>Streptophyta</taxon>
        <taxon>Embryophyta</taxon>
        <taxon>Tracheophyta</taxon>
        <taxon>Spermatophyta</taxon>
        <taxon>Magnoliopsida</taxon>
        <taxon>eudicotyledons</taxon>
        <taxon>Gunneridae</taxon>
        <taxon>Pentapetalae</taxon>
        <taxon>asterids</taxon>
        <taxon>lamiids</taxon>
        <taxon>Lamiales</taxon>
        <taxon>Oleaceae</taxon>
        <taxon>Oleeae</taxon>
        <taxon>Olea</taxon>
    </lineage>
</organism>
<dbReference type="Gramene" id="OE9A105383T1">
    <property type="protein sequence ID" value="OE9A105383C1"/>
    <property type="gene ID" value="OE9A105383"/>
</dbReference>
<sequence>MKSKKDDGYEDPQFQEFLQVMQPHSKSNLWANDALAAPSLEQFHIVFDQDMKWSEGIAYVLYALPKSAASYHAGTSVKSCDVLVRCSGLWKSSKFKFSRELFHDMPAKEKNPADKQETNNFILQSSKTFKQQSLLKLVDIHEDGIVQSYNLIQNLLLWMAFPTLQRQFEDIETRNKSDQT</sequence>
<evidence type="ECO:0000313" key="1">
    <source>
        <dbReference type="EMBL" id="CAA2999614.1"/>
    </source>
</evidence>